<feature type="domain" description="Methyltransferase" evidence="1">
    <location>
        <begin position="65"/>
        <end position="147"/>
    </location>
</feature>
<dbReference type="RefSeq" id="WP_085806055.1">
    <property type="nucleotide sequence ID" value="NZ_FWFX01000007.1"/>
</dbReference>
<dbReference type="GO" id="GO:0032259">
    <property type="term" value="P:methylation"/>
    <property type="evidence" value="ECO:0007669"/>
    <property type="project" value="UniProtKB-KW"/>
</dbReference>
<organism evidence="2 3">
    <name type="scientific">Roseovarius albus</name>
    <dbReference type="NCBI Taxonomy" id="1247867"/>
    <lineage>
        <taxon>Bacteria</taxon>
        <taxon>Pseudomonadati</taxon>
        <taxon>Pseudomonadota</taxon>
        <taxon>Alphaproteobacteria</taxon>
        <taxon>Rhodobacterales</taxon>
        <taxon>Roseobacteraceae</taxon>
        <taxon>Roseovarius</taxon>
    </lineage>
</organism>
<dbReference type="Proteomes" id="UP000193061">
    <property type="component" value="Unassembled WGS sequence"/>
</dbReference>
<dbReference type="EC" id="2.1.1.144" evidence="2"/>
<name>A0A1X6ZEK2_9RHOB</name>
<accession>A0A1X6ZEK2</accession>
<protein>
    <submittedName>
        <fullName evidence="2">Trans-aconitate 2-methyltransferase</fullName>
        <ecNumber evidence="2">2.1.1.144</ecNumber>
    </submittedName>
</protein>
<dbReference type="EMBL" id="FWFX01000007">
    <property type="protein sequence ID" value="SLN49545.1"/>
    <property type="molecule type" value="Genomic_DNA"/>
</dbReference>
<evidence type="ECO:0000259" key="1">
    <source>
        <dbReference type="Pfam" id="PF13649"/>
    </source>
</evidence>
<dbReference type="CDD" id="cd02440">
    <property type="entry name" value="AdoMet_MTases"/>
    <property type="match status" value="1"/>
</dbReference>
<sequence>MTEKSAGQNLLEQSYKLSTPEDNVDYYDAFASTYDTDFADTLGWHYPAAIAAAYRDAATETDTPIVDIGCGTGLVADVLNLPQEQIDGVDISPEMLSISGKKEVYRSLIEADITKPLDAIKNDYGAVLSAGTFTYGHVGPEPLESLLDIARAHALFVIGVRKTFFEEANFEPVLRGMESRGLIKNLQVAEVPMYAKAGHDHSDDTAFALVYRKS</sequence>
<keyword evidence="2" id="KW-0808">Transferase</keyword>
<keyword evidence="3" id="KW-1185">Reference proteome</keyword>
<dbReference type="InterPro" id="IPR029063">
    <property type="entry name" value="SAM-dependent_MTases_sf"/>
</dbReference>
<dbReference type="GO" id="GO:0030798">
    <property type="term" value="F:trans-aconitate 2-methyltransferase activity"/>
    <property type="evidence" value="ECO:0007669"/>
    <property type="project" value="UniProtKB-EC"/>
</dbReference>
<dbReference type="OrthoDB" id="9807911at2"/>
<dbReference type="SUPFAM" id="SSF53335">
    <property type="entry name" value="S-adenosyl-L-methionine-dependent methyltransferases"/>
    <property type="match status" value="1"/>
</dbReference>
<keyword evidence="2" id="KW-0489">Methyltransferase</keyword>
<evidence type="ECO:0000313" key="3">
    <source>
        <dbReference type="Proteomes" id="UP000193061"/>
    </source>
</evidence>
<reference evidence="2 3" key="1">
    <citation type="submission" date="2017-03" db="EMBL/GenBank/DDBJ databases">
        <authorList>
            <person name="Afonso C.L."/>
            <person name="Miller P.J."/>
            <person name="Scott M.A."/>
            <person name="Spackman E."/>
            <person name="Goraichik I."/>
            <person name="Dimitrov K.M."/>
            <person name="Suarez D.L."/>
            <person name="Swayne D.E."/>
        </authorList>
    </citation>
    <scope>NUCLEOTIDE SEQUENCE [LARGE SCALE GENOMIC DNA]</scope>
    <source>
        <strain evidence="2 3">CECT 7450</strain>
    </source>
</reference>
<gene>
    <name evidence="2" type="primary">tam_2</name>
    <name evidence="2" type="ORF">ROA7450_02451</name>
</gene>
<proteinExistence type="predicted"/>
<evidence type="ECO:0000313" key="2">
    <source>
        <dbReference type="EMBL" id="SLN49545.1"/>
    </source>
</evidence>
<dbReference type="Gene3D" id="3.40.50.150">
    <property type="entry name" value="Vaccinia Virus protein VP39"/>
    <property type="match status" value="1"/>
</dbReference>
<dbReference type="InterPro" id="IPR041698">
    <property type="entry name" value="Methyltransf_25"/>
</dbReference>
<dbReference type="AlphaFoldDB" id="A0A1X6ZEK2"/>
<dbReference type="Pfam" id="PF13649">
    <property type="entry name" value="Methyltransf_25"/>
    <property type="match status" value="1"/>
</dbReference>